<dbReference type="VEuPathDB" id="FungiDB:LEMA_uP088080.1"/>
<dbReference type="InParanoid" id="E5A7H4"/>
<accession>E5A7H4</accession>
<sequence length="35" mass="4026">MTENQKWNKKIRSVTFVKLSSRGEKDSTAKARTQA</sequence>
<dbReference type="EMBL" id="FP929136">
    <property type="protein sequence ID" value="CBX99569.1"/>
    <property type="molecule type" value="Genomic_DNA"/>
</dbReference>
<organism evidence="1 2">
    <name type="scientific">Leptosphaeria maculans (strain JN3 / isolate v23.1.3 / race Av1-4-5-6-7-8)</name>
    <name type="common">Blackleg fungus</name>
    <name type="synonym">Phoma lingam</name>
    <dbReference type="NCBI Taxonomy" id="985895"/>
    <lineage>
        <taxon>Eukaryota</taxon>
        <taxon>Fungi</taxon>
        <taxon>Dikarya</taxon>
        <taxon>Ascomycota</taxon>
        <taxon>Pezizomycotina</taxon>
        <taxon>Dothideomycetes</taxon>
        <taxon>Pleosporomycetidae</taxon>
        <taxon>Pleosporales</taxon>
        <taxon>Pleosporineae</taxon>
        <taxon>Leptosphaeriaceae</taxon>
        <taxon>Plenodomus</taxon>
        <taxon>Plenodomus lingam/Leptosphaeria maculans species complex</taxon>
    </lineage>
</organism>
<keyword evidence="2" id="KW-1185">Reference proteome</keyword>
<reference evidence="2" key="1">
    <citation type="journal article" date="2011" name="Nat. Commun.">
        <title>Effector diversification within compartments of the Leptosphaeria maculans genome affected by Repeat-Induced Point mutations.</title>
        <authorList>
            <person name="Rouxel T."/>
            <person name="Grandaubert J."/>
            <person name="Hane J.K."/>
            <person name="Hoede C."/>
            <person name="van de Wouw A.P."/>
            <person name="Couloux A."/>
            <person name="Dominguez V."/>
            <person name="Anthouard V."/>
            <person name="Bally P."/>
            <person name="Bourras S."/>
            <person name="Cozijnsen A.J."/>
            <person name="Ciuffetti L.M."/>
            <person name="Degrave A."/>
            <person name="Dilmaghani A."/>
            <person name="Duret L."/>
            <person name="Fudal I."/>
            <person name="Goodwin S.B."/>
            <person name="Gout L."/>
            <person name="Glaser N."/>
            <person name="Linglin J."/>
            <person name="Kema G.H.J."/>
            <person name="Lapalu N."/>
            <person name="Lawrence C.B."/>
            <person name="May K."/>
            <person name="Meyer M."/>
            <person name="Ollivier B."/>
            <person name="Poulain J."/>
            <person name="Schoch C.L."/>
            <person name="Simon A."/>
            <person name="Spatafora J.W."/>
            <person name="Stachowiak A."/>
            <person name="Turgeon B.G."/>
            <person name="Tyler B.M."/>
            <person name="Vincent D."/>
            <person name="Weissenbach J."/>
            <person name="Amselem J."/>
            <person name="Quesneville H."/>
            <person name="Oliver R.P."/>
            <person name="Wincker P."/>
            <person name="Balesdent M.-H."/>
            <person name="Howlett B.J."/>
        </authorList>
    </citation>
    <scope>NUCLEOTIDE SEQUENCE [LARGE SCALE GENOMIC DNA]</scope>
    <source>
        <strain evidence="2">JN3 / isolate v23.1.3 / race Av1-4-5-6-7-8</strain>
    </source>
</reference>
<dbReference type="Proteomes" id="UP000002668">
    <property type="component" value="Genome"/>
</dbReference>
<name>E5A7H4_LEPMJ</name>
<evidence type="ECO:0000313" key="1">
    <source>
        <dbReference type="EMBL" id="CBX99569.1"/>
    </source>
</evidence>
<protein>
    <submittedName>
        <fullName evidence="1">Uncharacterized protein</fullName>
    </submittedName>
</protein>
<evidence type="ECO:0000313" key="2">
    <source>
        <dbReference type="Proteomes" id="UP000002668"/>
    </source>
</evidence>
<proteinExistence type="predicted"/>
<gene>
    <name evidence="1" type="ORF">LEMA_uP088080.1</name>
</gene>
<dbReference type="HOGENOM" id="CLU_3368655_0_0_1"/>
<dbReference type="AlphaFoldDB" id="E5A7H4"/>